<comment type="subcellular location">
    <subcellularLocation>
        <location evidence="1">Secreted</location>
    </subcellularLocation>
</comment>
<dbReference type="AlphaFoldDB" id="A0A6S7JNJ0"/>
<dbReference type="InterPro" id="IPR025155">
    <property type="entry name" value="WxxW_domain"/>
</dbReference>
<reference evidence="5" key="1">
    <citation type="submission" date="2020-04" db="EMBL/GenBank/DDBJ databases">
        <authorList>
            <person name="Alioto T."/>
            <person name="Alioto T."/>
            <person name="Gomez Garrido J."/>
        </authorList>
    </citation>
    <scope>NUCLEOTIDE SEQUENCE</scope>
    <source>
        <strain evidence="5">A484AB</strain>
    </source>
</reference>
<keyword evidence="2" id="KW-0964">Secreted</keyword>
<evidence type="ECO:0000256" key="1">
    <source>
        <dbReference type="ARBA" id="ARBA00004613"/>
    </source>
</evidence>
<dbReference type="GO" id="GO:0005576">
    <property type="term" value="C:extracellular region"/>
    <property type="evidence" value="ECO:0007669"/>
    <property type="project" value="UniProtKB-SubCell"/>
</dbReference>
<keyword evidence="6" id="KW-1185">Reference proteome</keyword>
<comment type="caution">
    <text evidence="5">The sequence shown here is derived from an EMBL/GenBank/DDBJ whole genome shotgun (WGS) entry which is preliminary data.</text>
</comment>
<protein>
    <submittedName>
        <fullName evidence="5">Uncharacterized protein</fullName>
    </submittedName>
</protein>
<dbReference type="Pfam" id="PF13330">
    <property type="entry name" value="Mucin2_WxxW"/>
    <property type="match status" value="1"/>
</dbReference>
<keyword evidence="3" id="KW-0732">Signal</keyword>
<accession>A0A6S7JNJ0</accession>
<keyword evidence="4" id="KW-0325">Glycoprotein</keyword>
<evidence type="ECO:0000256" key="3">
    <source>
        <dbReference type="ARBA" id="ARBA00022729"/>
    </source>
</evidence>
<evidence type="ECO:0000256" key="2">
    <source>
        <dbReference type="ARBA" id="ARBA00022525"/>
    </source>
</evidence>
<proteinExistence type="predicted"/>
<name>A0A6S7JNJ0_PARCT</name>
<evidence type="ECO:0000313" key="5">
    <source>
        <dbReference type="EMBL" id="CAB4032997.1"/>
    </source>
</evidence>
<feature type="non-terminal residue" evidence="5">
    <location>
        <position position="65"/>
    </location>
</feature>
<gene>
    <name evidence="5" type="ORF">PACLA_8A007188</name>
</gene>
<evidence type="ECO:0000256" key="4">
    <source>
        <dbReference type="ARBA" id="ARBA00023180"/>
    </source>
</evidence>
<evidence type="ECO:0000313" key="6">
    <source>
        <dbReference type="Proteomes" id="UP001152795"/>
    </source>
</evidence>
<dbReference type="Proteomes" id="UP001152795">
    <property type="component" value="Unassembled WGS sequence"/>
</dbReference>
<organism evidence="5 6">
    <name type="scientific">Paramuricea clavata</name>
    <name type="common">Red gorgonian</name>
    <name type="synonym">Violescent sea-whip</name>
    <dbReference type="NCBI Taxonomy" id="317549"/>
    <lineage>
        <taxon>Eukaryota</taxon>
        <taxon>Metazoa</taxon>
        <taxon>Cnidaria</taxon>
        <taxon>Anthozoa</taxon>
        <taxon>Octocorallia</taxon>
        <taxon>Malacalcyonacea</taxon>
        <taxon>Plexauridae</taxon>
        <taxon>Paramuricea</taxon>
    </lineage>
</organism>
<dbReference type="EMBL" id="CACRXK020018870">
    <property type="protein sequence ID" value="CAB4032997.1"/>
    <property type="molecule type" value="Genomic_DNA"/>
</dbReference>
<sequence length="65" mass="7706">RPCRSGYKPVGADCRIKYSKKAWYEGNEVIAQCYRCTARGFQCQNAHQPDKYCKDYEIRFLCYKP</sequence>
<dbReference type="OrthoDB" id="6049857at2759"/>